<dbReference type="Gene3D" id="1.10.10.1250">
    <property type="entry name" value="RNA polymerase, subunit delta, N-terminal domain"/>
    <property type="match status" value="1"/>
</dbReference>
<organism evidence="9 10">
    <name type="scientific">Exobacillus caeni</name>
    <dbReference type="NCBI Taxonomy" id="2574798"/>
    <lineage>
        <taxon>Bacteria</taxon>
        <taxon>Bacillati</taxon>
        <taxon>Bacillota</taxon>
        <taxon>Bacilli</taxon>
        <taxon>Bacillales</taxon>
        <taxon>Guptibacillaceae</taxon>
        <taxon>Exobacillus</taxon>
    </lineage>
</organism>
<evidence type="ECO:0000256" key="2">
    <source>
        <dbReference type="ARBA" id="ARBA00022478"/>
    </source>
</evidence>
<evidence type="ECO:0000256" key="4">
    <source>
        <dbReference type="ARBA" id="ARBA00022695"/>
    </source>
</evidence>
<protein>
    <recommendedName>
        <fullName evidence="6">Probable DNA-directed RNA polymerase subunit delta</fullName>
    </recommendedName>
    <alternativeName>
        <fullName evidence="6">RNAP delta factor</fullName>
    </alternativeName>
</protein>
<comment type="similarity">
    <text evidence="1 6">Belongs to the RpoE family.</text>
</comment>
<dbReference type="OrthoDB" id="401223at2"/>
<keyword evidence="5 6" id="KW-0804">Transcription</keyword>
<sequence>MTDQLTPEEILETPMIEIMHHVLLQEKKPLSFYALMQRIGELKNMPNEEVKERLAQVYTDINIDGRFVTLGDNQWGLKSWYPVEQSQEELATTIKPKKQRKKDEDADELGLYDDLDDDFEDLDEDVEFDEVDDEDFAADDADLDFDADEDFDEDDDEDEDFAEDEYDLEDED</sequence>
<comment type="caution">
    <text evidence="9">The sequence shown here is derived from an EMBL/GenBank/DDBJ whole genome shotgun (WGS) entry which is preliminary data.</text>
</comment>
<name>A0A5R9F2I2_9BACL</name>
<keyword evidence="4 6" id="KW-0548">Nucleotidyltransferase</keyword>
<comment type="subunit">
    <text evidence="6">RNAP is composed of a core of 2 alpha, a beta and a beta' subunits. The core is associated with a delta subunit and one of several sigma factors.</text>
</comment>
<evidence type="ECO:0000256" key="7">
    <source>
        <dbReference type="SAM" id="MobiDB-lite"/>
    </source>
</evidence>
<keyword evidence="3 6" id="KW-0808">Transferase</keyword>
<evidence type="ECO:0000256" key="5">
    <source>
        <dbReference type="ARBA" id="ARBA00023163"/>
    </source>
</evidence>
<evidence type="ECO:0000313" key="10">
    <source>
        <dbReference type="Proteomes" id="UP000308230"/>
    </source>
</evidence>
<dbReference type="InterPro" id="IPR007759">
    <property type="entry name" value="Asxl_HARE-HTH"/>
</dbReference>
<dbReference type="AlphaFoldDB" id="A0A5R9F2I2"/>
<dbReference type="InterPro" id="IPR029757">
    <property type="entry name" value="RpoE"/>
</dbReference>
<dbReference type="EMBL" id="SWLG01000009">
    <property type="protein sequence ID" value="TLS36739.1"/>
    <property type="molecule type" value="Genomic_DNA"/>
</dbReference>
<evidence type="ECO:0000256" key="3">
    <source>
        <dbReference type="ARBA" id="ARBA00022679"/>
    </source>
</evidence>
<dbReference type="HAMAP" id="MF_00357">
    <property type="entry name" value="RNApol_bact_RpoE"/>
    <property type="match status" value="1"/>
</dbReference>
<evidence type="ECO:0000259" key="8">
    <source>
        <dbReference type="PROSITE" id="PS51913"/>
    </source>
</evidence>
<accession>A0A5R9F2I2</accession>
<feature type="domain" description="HTH HARE-type" evidence="8">
    <location>
        <begin position="13"/>
        <end position="80"/>
    </location>
</feature>
<evidence type="ECO:0000256" key="6">
    <source>
        <dbReference type="HAMAP-Rule" id="MF_00357"/>
    </source>
</evidence>
<feature type="region of interest" description="Disordered" evidence="7">
    <location>
        <begin position="129"/>
        <end position="172"/>
    </location>
</feature>
<dbReference type="GO" id="GO:0003899">
    <property type="term" value="F:DNA-directed RNA polymerase activity"/>
    <property type="evidence" value="ECO:0007669"/>
    <property type="project" value="UniProtKB-UniRule"/>
</dbReference>
<proteinExistence type="inferred from homology"/>
<keyword evidence="10" id="KW-1185">Reference proteome</keyword>
<dbReference type="GO" id="GO:0006355">
    <property type="term" value="P:regulation of DNA-templated transcription"/>
    <property type="evidence" value="ECO:0007669"/>
    <property type="project" value="UniProtKB-UniRule"/>
</dbReference>
<dbReference type="NCBIfam" id="TIGR04567">
    <property type="entry name" value="RNAP_delt_lowGC"/>
    <property type="match status" value="1"/>
</dbReference>
<comment type="function">
    <text evidence="6">Participates in both the initiation and recycling phases of transcription. In the presence of the delta subunit, RNAP displays an increased specificity of transcription, a decreased affinity for nucleic acids, and an increased efficiency of RNA synthesis because of enhanced recycling.</text>
</comment>
<dbReference type="Proteomes" id="UP000308230">
    <property type="component" value="Unassembled WGS sequence"/>
</dbReference>
<reference evidence="9 10" key="1">
    <citation type="submission" date="2019-04" db="EMBL/GenBank/DDBJ databases">
        <title>Bacillus caeni sp. nov., a bacterium isolated from mangrove sediment.</title>
        <authorList>
            <person name="Huang H."/>
            <person name="Mo K."/>
            <person name="Hu Y."/>
        </authorList>
    </citation>
    <scope>NUCLEOTIDE SEQUENCE [LARGE SCALE GENOMIC DNA]</scope>
    <source>
        <strain evidence="9 10">HB172195</strain>
    </source>
</reference>
<dbReference type="RefSeq" id="WP_138127471.1">
    <property type="nucleotide sequence ID" value="NZ_SWLG01000009.1"/>
</dbReference>
<evidence type="ECO:0000313" key="9">
    <source>
        <dbReference type="EMBL" id="TLS36739.1"/>
    </source>
</evidence>
<gene>
    <name evidence="6" type="primary">rpoE</name>
    <name evidence="9" type="ORF">FCL54_14345</name>
</gene>
<dbReference type="Pfam" id="PF05066">
    <property type="entry name" value="HARE-HTH"/>
    <property type="match status" value="1"/>
</dbReference>
<dbReference type="PROSITE" id="PS51913">
    <property type="entry name" value="HTH_HARE"/>
    <property type="match status" value="1"/>
</dbReference>
<feature type="compositionally biased region" description="Acidic residues" evidence="7">
    <location>
        <begin position="105"/>
        <end position="117"/>
    </location>
</feature>
<dbReference type="InterPro" id="IPR038087">
    <property type="entry name" value="RNAP_delta_N_dom_sf"/>
</dbReference>
<dbReference type="GO" id="GO:0006351">
    <property type="term" value="P:DNA-templated transcription"/>
    <property type="evidence" value="ECO:0007669"/>
    <property type="project" value="InterPro"/>
</dbReference>
<feature type="region of interest" description="Disordered" evidence="7">
    <location>
        <begin position="92"/>
        <end position="117"/>
    </location>
</feature>
<keyword evidence="2 6" id="KW-0240">DNA-directed RNA polymerase</keyword>
<evidence type="ECO:0000256" key="1">
    <source>
        <dbReference type="ARBA" id="ARBA00009828"/>
    </source>
</evidence>
<dbReference type="GO" id="GO:0000428">
    <property type="term" value="C:DNA-directed RNA polymerase complex"/>
    <property type="evidence" value="ECO:0007669"/>
    <property type="project" value="UniProtKB-KW"/>
</dbReference>